<dbReference type="Pfam" id="PF00873">
    <property type="entry name" value="ACR_tran"/>
    <property type="match status" value="1"/>
</dbReference>
<feature type="transmembrane region" description="Helical" evidence="1">
    <location>
        <begin position="460"/>
        <end position="482"/>
    </location>
</feature>
<dbReference type="Gene3D" id="3.30.2090.10">
    <property type="entry name" value="Multidrug efflux transporter AcrB TolC docking domain, DN and DC subdomains"/>
    <property type="match status" value="2"/>
</dbReference>
<dbReference type="Gene3D" id="3.30.70.1440">
    <property type="entry name" value="Multidrug efflux transporter AcrB pore domain"/>
    <property type="match status" value="1"/>
</dbReference>
<comment type="caution">
    <text evidence="2">The sequence shown here is derived from an EMBL/GenBank/DDBJ whole genome shotgun (WGS) entry which is preliminary data.</text>
</comment>
<sequence>MIAKALKYRKVTLLFMLIAMIVGITNFIGLQQRENPEITATMASIRTIYAGASPDKVEQLVTKKLEDKINEMENILKVTSTSQESVSSIVVELVPGTDTKQSWDTLRQKLQSAEADLPADADKPVINTNLTEISEQIFHLVVERPEDFESLRSLTENWKEQLRTVSGVSSVEVVGLPDQQVKVVLNDAKLEAYHLHWGLIAQALQDSRERVPIGTIDQDNQRKYHQLTGEWASPEDVAETVIYRTANAGSPLKLKDVADVTLAPKKLEQRIFYNGKPAIDIAIKAQKGVDVPALQDRIDTKMESLKKQLPLQVQLVSAFNQKENVNKLFSDLGRELLIGIIAVIIVCSLGLSFSTSLLVSTAIPLSILIGLIPMKLFGVDLNQISIVALVIVLGILVDDAIVVNDNIERRLQLGDSPGQAAFRGSREVGVSILTATVATASAFFPLYFLKGNIGEFIRPIPLVITSTLIVSMVMSLTVVPIVRQWQQERVLRRGRIVVNSRERYPGLLGRQFYRLSAFYEQQLKRIMKRPLLAGLIAMAIGTSSFGLLPLLGVQYFPPAEREQLLVDIELPTGSTFADTTDTTEAIGAWIQKQPGVKEVSAYAGRSAPKFYYTEADKFDSRVGQVLAIVDQHKVKTGELVTAWRAGLSALYPGVQITPRELENGPPVGAPIAIRISGTELGELKTISNQVQQLLRDVPGAVDVSDDIGDPIPTVNMVLDKDKANFFGVTDKDLSATVRLATDGMKVSDMQMANRLLDVSLYSDRGVTSQAANQTVENLLVPSQTGQLYALKEFVSFENTTSLSKIQRYNMMRTVTVRAYTDGALAANVMKELQPKLDAMQLPDGYSLSVGGENEERDKSFAAIGQLSLVVLMLIYIIIAMQFYSLTTPVLILSTVYLALGGSLIGLFITGAPIGFMALMGVVSLSGMVVRNGIVMIEFVEQAREERGLALNDAIVEAGKARLRPILLTAATAVSGLMPMAISGGSLWRPMAVSIISGLIYSTVLTLVVVPSLYKILITWKMKRSSADIGHHHEGPNTVHSSI</sequence>
<gene>
    <name evidence="2" type="ORF">ACFPOG_14070</name>
</gene>
<feature type="transmembrane region" description="Helical" evidence="1">
    <location>
        <begin position="384"/>
        <end position="407"/>
    </location>
</feature>
<reference evidence="3" key="1">
    <citation type="journal article" date="2019" name="Int. J. Syst. Evol. Microbiol.">
        <title>The Global Catalogue of Microorganisms (GCM) 10K type strain sequencing project: providing services to taxonomists for standard genome sequencing and annotation.</title>
        <authorList>
            <consortium name="The Broad Institute Genomics Platform"/>
            <consortium name="The Broad Institute Genome Sequencing Center for Infectious Disease"/>
            <person name="Wu L."/>
            <person name="Ma J."/>
        </authorList>
    </citation>
    <scope>NUCLEOTIDE SEQUENCE [LARGE SCALE GENOMIC DNA]</scope>
    <source>
        <strain evidence="3">KACC 11904</strain>
    </source>
</reference>
<feature type="transmembrane region" description="Helical" evidence="1">
    <location>
        <begin position="890"/>
        <end position="909"/>
    </location>
</feature>
<keyword evidence="1" id="KW-0472">Membrane</keyword>
<dbReference type="Proteomes" id="UP001596044">
    <property type="component" value="Unassembled WGS sequence"/>
</dbReference>
<dbReference type="SUPFAM" id="SSF82866">
    <property type="entry name" value="Multidrug efflux transporter AcrB transmembrane domain"/>
    <property type="match status" value="2"/>
</dbReference>
<dbReference type="SUPFAM" id="SSF82693">
    <property type="entry name" value="Multidrug efflux transporter AcrB pore domain, PN1, PN2, PC1 and PC2 subdomains"/>
    <property type="match status" value="2"/>
</dbReference>
<feature type="transmembrane region" description="Helical" evidence="1">
    <location>
        <begin position="990"/>
        <end position="1013"/>
    </location>
</feature>
<dbReference type="InterPro" id="IPR001036">
    <property type="entry name" value="Acrflvin-R"/>
</dbReference>
<protein>
    <submittedName>
        <fullName evidence="2">Efflux RND transporter permease subunit</fullName>
    </submittedName>
</protein>
<evidence type="ECO:0000256" key="1">
    <source>
        <dbReference type="SAM" id="Phobius"/>
    </source>
</evidence>
<keyword evidence="1" id="KW-0812">Transmembrane</keyword>
<keyword evidence="3" id="KW-1185">Reference proteome</keyword>
<dbReference type="Gene3D" id="3.30.70.1320">
    <property type="entry name" value="Multidrug efflux transporter AcrB pore domain like"/>
    <property type="match status" value="1"/>
</dbReference>
<dbReference type="RefSeq" id="WP_270879782.1">
    <property type="nucleotide sequence ID" value="NZ_JAQFVF010000026.1"/>
</dbReference>
<feature type="transmembrane region" description="Helical" evidence="1">
    <location>
        <begin position="12"/>
        <end position="30"/>
    </location>
</feature>
<proteinExistence type="predicted"/>
<organism evidence="2 3">
    <name type="scientific">Paenibacillus aestuarii</name>
    <dbReference type="NCBI Taxonomy" id="516965"/>
    <lineage>
        <taxon>Bacteria</taxon>
        <taxon>Bacillati</taxon>
        <taxon>Bacillota</taxon>
        <taxon>Bacilli</taxon>
        <taxon>Bacillales</taxon>
        <taxon>Paenibacillaceae</taxon>
        <taxon>Paenibacillus</taxon>
    </lineage>
</organism>
<feature type="transmembrane region" description="Helical" evidence="1">
    <location>
        <begin position="332"/>
        <end position="351"/>
    </location>
</feature>
<accession>A0ABW0K8S1</accession>
<dbReference type="EMBL" id="JBHSMJ010000018">
    <property type="protein sequence ID" value="MFC5449391.1"/>
    <property type="molecule type" value="Genomic_DNA"/>
</dbReference>
<evidence type="ECO:0000313" key="3">
    <source>
        <dbReference type="Proteomes" id="UP001596044"/>
    </source>
</evidence>
<feature type="transmembrane region" description="Helical" evidence="1">
    <location>
        <begin position="965"/>
        <end position="984"/>
    </location>
</feature>
<feature type="transmembrane region" description="Helical" evidence="1">
    <location>
        <begin position="531"/>
        <end position="556"/>
    </location>
</feature>
<feature type="transmembrane region" description="Helical" evidence="1">
    <location>
        <begin position="915"/>
        <end position="936"/>
    </location>
</feature>
<name>A0ABW0K8S1_9BACL</name>
<feature type="transmembrane region" description="Helical" evidence="1">
    <location>
        <begin position="358"/>
        <end position="378"/>
    </location>
</feature>
<dbReference type="InterPro" id="IPR027463">
    <property type="entry name" value="AcrB_DN_DC_subdom"/>
</dbReference>
<dbReference type="PANTHER" id="PTHR32063:SF24">
    <property type="entry name" value="CATION EFFLUX SYSTEM (ACRB_ACRD_ACRF FAMILY)"/>
    <property type="match status" value="1"/>
</dbReference>
<feature type="transmembrane region" description="Helical" evidence="1">
    <location>
        <begin position="860"/>
        <end position="878"/>
    </location>
</feature>
<dbReference type="PANTHER" id="PTHR32063">
    <property type="match status" value="1"/>
</dbReference>
<evidence type="ECO:0000313" key="2">
    <source>
        <dbReference type="EMBL" id="MFC5449391.1"/>
    </source>
</evidence>
<dbReference type="Gene3D" id="1.20.1640.10">
    <property type="entry name" value="Multidrug efflux transporter AcrB transmembrane domain"/>
    <property type="match status" value="2"/>
</dbReference>
<keyword evidence="1" id="KW-1133">Transmembrane helix</keyword>
<dbReference type="PRINTS" id="PR00702">
    <property type="entry name" value="ACRIFLAVINRP"/>
</dbReference>
<dbReference type="SUPFAM" id="SSF82714">
    <property type="entry name" value="Multidrug efflux transporter AcrB TolC docking domain, DN and DC subdomains"/>
    <property type="match status" value="2"/>
</dbReference>
<dbReference type="Gene3D" id="3.30.70.1430">
    <property type="entry name" value="Multidrug efflux transporter AcrB pore domain"/>
    <property type="match status" value="2"/>
</dbReference>
<feature type="transmembrane region" description="Helical" evidence="1">
    <location>
        <begin position="428"/>
        <end position="448"/>
    </location>
</feature>